<dbReference type="SUPFAM" id="SSF56672">
    <property type="entry name" value="DNA/RNA polymerases"/>
    <property type="match status" value="1"/>
</dbReference>
<dbReference type="InterPro" id="IPR000477">
    <property type="entry name" value="RT_dom"/>
</dbReference>
<gene>
    <name evidence="2" type="ORF">Slati_3009800</name>
</gene>
<comment type="caution">
    <text evidence="2">The sequence shown here is derived from an EMBL/GenBank/DDBJ whole genome shotgun (WGS) entry which is preliminary data.</text>
</comment>
<dbReference type="AlphaFoldDB" id="A0AAW2VG32"/>
<dbReference type="Pfam" id="PF00078">
    <property type="entry name" value="RVT_1"/>
    <property type="match status" value="1"/>
</dbReference>
<evidence type="ECO:0000259" key="1">
    <source>
        <dbReference type="PROSITE" id="PS50878"/>
    </source>
</evidence>
<dbReference type="PANTHER" id="PTHR33116:SF78">
    <property type="entry name" value="OS12G0587133 PROTEIN"/>
    <property type="match status" value="1"/>
</dbReference>
<protein>
    <submittedName>
        <fullName evidence="2">Retrovirus-related Pol polyprotein from type-2 retrotransposable element R2DM</fullName>
    </submittedName>
</protein>
<reference evidence="2" key="1">
    <citation type="submission" date="2020-06" db="EMBL/GenBank/DDBJ databases">
        <authorList>
            <person name="Li T."/>
            <person name="Hu X."/>
            <person name="Zhang T."/>
            <person name="Song X."/>
            <person name="Zhang H."/>
            <person name="Dai N."/>
            <person name="Sheng W."/>
            <person name="Hou X."/>
            <person name="Wei L."/>
        </authorList>
    </citation>
    <scope>NUCLEOTIDE SEQUENCE</scope>
    <source>
        <strain evidence="2">KEN1</strain>
        <tissue evidence="2">Leaf</tissue>
    </source>
</reference>
<dbReference type="PROSITE" id="PS50878">
    <property type="entry name" value="RT_POL"/>
    <property type="match status" value="1"/>
</dbReference>
<reference evidence="2" key="2">
    <citation type="journal article" date="2024" name="Plant">
        <title>Genomic evolution and insights into agronomic trait innovations of Sesamum species.</title>
        <authorList>
            <person name="Miao H."/>
            <person name="Wang L."/>
            <person name="Qu L."/>
            <person name="Liu H."/>
            <person name="Sun Y."/>
            <person name="Le M."/>
            <person name="Wang Q."/>
            <person name="Wei S."/>
            <person name="Zheng Y."/>
            <person name="Lin W."/>
            <person name="Duan Y."/>
            <person name="Cao H."/>
            <person name="Xiong S."/>
            <person name="Wang X."/>
            <person name="Wei L."/>
            <person name="Li C."/>
            <person name="Ma Q."/>
            <person name="Ju M."/>
            <person name="Zhao R."/>
            <person name="Li G."/>
            <person name="Mu C."/>
            <person name="Tian Q."/>
            <person name="Mei H."/>
            <person name="Zhang T."/>
            <person name="Gao T."/>
            <person name="Zhang H."/>
        </authorList>
    </citation>
    <scope>NUCLEOTIDE SEQUENCE</scope>
    <source>
        <strain evidence="2">KEN1</strain>
    </source>
</reference>
<organism evidence="2">
    <name type="scientific">Sesamum latifolium</name>
    <dbReference type="NCBI Taxonomy" id="2727402"/>
    <lineage>
        <taxon>Eukaryota</taxon>
        <taxon>Viridiplantae</taxon>
        <taxon>Streptophyta</taxon>
        <taxon>Embryophyta</taxon>
        <taxon>Tracheophyta</taxon>
        <taxon>Spermatophyta</taxon>
        <taxon>Magnoliopsida</taxon>
        <taxon>eudicotyledons</taxon>
        <taxon>Gunneridae</taxon>
        <taxon>Pentapetalae</taxon>
        <taxon>asterids</taxon>
        <taxon>lamiids</taxon>
        <taxon>Lamiales</taxon>
        <taxon>Pedaliaceae</taxon>
        <taxon>Sesamum</taxon>
    </lineage>
</organism>
<name>A0AAW2VG32_9LAMI</name>
<sequence length="158" mass="17759">MDAFSVSLDGSIHSFFASARGLRQGDPLSPYLFVPIMQTLYMLLQQAVEHNGLFSYHWKYQDLGIVNIYFVDDLLLFCKWDMDSTVIIKTVLETFSQLSGLQANPTKSQVIFFKAAAQNKQTILAVSGFQEGSLPIKYLRLSLIVSRLKITDCQPALA</sequence>
<dbReference type="InterPro" id="IPR043502">
    <property type="entry name" value="DNA/RNA_pol_sf"/>
</dbReference>
<accession>A0AAW2VG32</accession>
<feature type="domain" description="Reverse transcriptase" evidence="1">
    <location>
        <begin position="1"/>
        <end position="143"/>
    </location>
</feature>
<proteinExistence type="predicted"/>
<dbReference type="EMBL" id="JACGWN010000010">
    <property type="protein sequence ID" value="KAL0428350.1"/>
    <property type="molecule type" value="Genomic_DNA"/>
</dbReference>
<evidence type="ECO:0000313" key="2">
    <source>
        <dbReference type="EMBL" id="KAL0428350.1"/>
    </source>
</evidence>
<dbReference type="PANTHER" id="PTHR33116">
    <property type="entry name" value="REVERSE TRANSCRIPTASE ZINC-BINDING DOMAIN-CONTAINING PROTEIN-RELATED-RELATED"/>
    <property type="match status" value="1"/>
</dbReference>